<evidence type="ECO:0000256" key="1">
    <source>
        <dbReference type="SAM" id="Coils"/>
    </source>
</evidence>
<protein>
    <recommendedName>
        <fullName evidence="3">DUF4485 domain-containing protein</fullName>
    </recommendedName>
</protein>
<reference evidence="4" key="1">
    <citation type="journal article" date="2014" name="PLoS ONE">
        <title>Transcriptome-Based Identification of ABC Transporters in the Western Tarnished Plant Bug Lygus hesperus.</title>
        <authorList>
            <person name="Hull J.J."/>
            <person name="Chaney K."/>
            <person name="Geib S.M."/>
            <person name="Fabrick J.A."/>
            <person name="Brent C.S."/>
            <person name="Walsh D."/>
            <person name="Lavine L.C."/>
        </authorList>
    </citation>
    <scope>NUCLEOTIDE SEQUENCE</scope>
</reference>
<dbReference type="Pfam" id="PF14846">
    <property type="entry name" value="DUF4485"/>
    <property type="match status" value="1"/>
</dbReference>
<feature type="domain" description="DUF4485" evidence="3">
    <location>
        <begin position="79"/>
        <end position="159"/>
    </location>
</feature>
<dbReference type="AlphaFoldDB" id="A0A0A9WG46"/>
<evidence type="ECO:0000256" key="2">
    <source>
        <dbReference type="SAM" id="MobiDB-lite"/>
    </source>
</evidence>
<name>A0A0A9WG46_LYGHE</name>
<keyword evidence="1" id="KW-0175">Coiled coil</keyword>
<evidence type="ECO:0000259" key="3">
    <source>
        <dbReference type="Pfam" id="PF14846"/>
    </source>
</evidence>
<dbReference type="InterPro" id="IPR027831">
    <property type="entry name" value="DUF4485"/>
</dbReference>
<reference evidence="5" key="3">
    <citation type="submission" date="2014-09" db="EMBL/GenBank/DDBJ databases">
        <authorList>
            <person name="Magalhaes I.L.F."/>
            <person name="Oliveira U."/>
            <person name="Santos F.R."/>
            <person name="Vidigal T.H.D.A."/>
            <person name="Brescovit A.D."/>
            <person name="Santos A.J."/>
        </authorList>
    </citation>
    <scope>NUCLEOTIDE SEQUENCE</scope>
</reference>
<gene>
    <name evidence="4" type="ORF">CM83_99596</name>
</gene>
<evidence type="ECO:0000313" key="4">
    <source>
        <dbReference type="EMBL" id="JAG05473.1"/>
    </source>
</evidence>
<feature type="region of interest" description="Disordered" evidence="2">
    <location>
        <begin position="1"/>
        <end position="70"/>
    </location>
</feature>
<organism evidence="4">
    <name type="scientific">Lygus hesperus</name>
    <name type="common">Western plant bug</name>
    <dbReference type="NCBI Taxonomy" id="30085"/>
    <lineage>
        <taxon>Eukaryota</taxon>
        <taxon>Metazoa</taxon>
        <taxon>Ecdysozoa</taxon>
        <taxon>Arthropoda</taxon>
        <taxon>Hexapoda</taxon>
        <taxon>Insecta</taxon>
        <taxon>Pterygota</taxon>
        <taxon>Neoptera</taxon>
        <taxon>Paraneoptera</taxon>
        <taxon>Hemiptera</taxon>
        <taxon>Heteroptera</taxon>
        <taxon>Panheteroptera</taxon>
        <taxon>Cimicomorpha</taxon>
        <taxon>Miridae</taxon>
        <taxon>Mirini</taxon>
        <taxon>Lygus</taxon>
    </lineage>
</organism>
<proteinExistence type="predicted"/>
<sequence length="598" mass="67307">MASKKGGNKPVKQTKSDPPLATSRDDASEAKRKQGAKGAKKNAKDDEGQQKGECKSPWENAGHDHGDVNKFPRFSAERLDQDFFQFAAQAHGAMKKGQLSRKHEDMASRWLSKLLTEHYPDLLSKKNRNIYLSNLLLQVADGALTGPLLKAPAQGPLPNAAAAFQLSAPPDRTRLDSAKDIMLNPKDYLHTSTDGRTYLATKNLEGDVGVCAFIGVSVGGDAPQWIKPTGEATCIPERDDLMITKIEERGDRAVFRGVEPGNSIHSIAARRKPKSERESLVAFYEMALAKINDSLQNENVDFDGPNDPLLDKLIHNIQCEQLQCGATEGECSYFALLRALHRKISYLLQTTLERDKEIERIQKQTNVTDNEAKLVDLSSMKAFDPADDIWKAAITEEPNDATLANLKYNYPACVVTTLLMLLERQRQIIIDQEKKTHEQLVASMRAELLFDVKDSVVKYQESQRILNRVMKALKQAERINQERLSMNKDPTIPSPQTDSVASYTKDLMMKKQVIEAQRKLDMARQNAMHIDNKMDELNCKIADVQKRNNEANDTLKNDAIRWSKIVCQMKADLKAQEKEIERLTKLLEAFQQPECCLY</sequence>
<feature type="compositionally biased region" description="Basic and acidic residues" evidence="2">
    <location>
        <begin position="42"/>
        <end position="70"/>
    </location>
</feature>
<dbReference type="EMBL" id="GBHO01038131">
    <property type="protein sequence ID" value="JAG05473.1"/>
    <property type="molecule type" value="Transcribed_RNA"/>
</dbReference>
<reference evidence="4" key="2">
    <citation type="submission" date="2014-07" db="EMBL/GenBank/DDBJ databases">
        <authorList>
            <person name="Hull J."/>
        </authorList>
    </citation>
    <scope>NUCLEOTIDE SEQUENCE</scope>
</reference>
<evidence type="ECO:0000313" key="5">
    <source>
        <dbReference type="EMBL" id="JAG55431.1"/>
    </source>
</evidence>
<feature type="compositionally biased region" description="Basic and acidic residues" evidence="2">
    <location>
        <begin position="23"/>
        <end position="32"/>
    </location>
</feature>
<accession>A0A0A9WG46</accession>
<dbReference type="EMBL" id="GBRD01010393">
    <property type="protein sequence ID" value="JAG55431.1"/>
    <property type="molecule type" value="Transcribed_RNA"/>
</dbReference>
<feature type="coiled-coil region" evidence="1">
    <location>
        <begin position="520"/>
        <end position="554"/>
    </location>
</feature>